<evidence type="ECO:0000313" key="3">
    <source>
        <dbReference type="Proteomes" id="UP001148614"/>
    </source>
</evidence>
<dbReference type="Proteomes" id="UP001148614">
    <property type="component" value="Unassembled WGS sequence"/>
</dbReference>
<evidence type="ECO:0000313" key="2">
    <source>
        <dbReference type="EMBL" id="KAJ3557897.1"/>
    </source>
</evidence>
<accession>A0A9W8N5X9</accession>
<dbReference type="AlphaFoldDB" id="A0A9W8N5X9"/>
<sequence>MWSCCGSSGRQKAMNRSNERRVPADSRPIPQLRREDANLGAAQGNYSAQVPRRVPVPDSRNTAVQGQRFVDQNGVSFRVDDPDLVRGLVATGSWGVADSRDGSSGDYHSLAGGQDAKRIALPIRTTTHNSGPSRTTNISLNDRLYRSDSVASTGNRPVLKRMEDVERGGVAADMKQVHAVSGTKL</sequence>
<dbReference type="EMBL" id="JANPWZ010002549">
    <property type="protein sequence ID" value="KAJ3557897.1"/>
    <property type="molecule type" value="Genomic_DNA"/>
</dbReference>
<proteinExistence type="predicted"/>
<name>A0A9W8N5X9_9PEZI</name>
<organism evidence="2 3">
    <name type="scientific">Xylaria arbuscula</name>
    <dbReference type="NCBI Taxonomy" id="114810"/>
    <lineage>
        <taxon>Eukaryota</taxon>
        <taxon>Fungi</taxon>
        <taxon>Dikarya</taxon>
        <taxon>Ascomycota</taxon>
        <taxon>Pezizomycotina</taxon>
        <taxon>Sordariomycetes</taxon>
        <taxon>Xylariomycetidae</taxon>
        <taxon>Xylariales</taxon>
        <taxon>Xylariaceae</taxon>
        <taxon>Xylaria</taxon>
    </lineage>
</organism>
<evidence type="ECO:0000256" key="1">
    <source>
        <dbReference type="SAM" id="MobiDB-lite"/>
    </source>
</evidence>
<feature type="compositionally biased region" description="Polar residues" evidence="1">
    <location>
        <begin position="1"/>
        <end position="16"/>
    </location>
</feature>
<gene>
    <name evidence="2" type="ORF">NPX13_g9835</name>
</gene>
<reference evidence="2" key="1">
    <citation type="submission" date="2022-07" db="EMBL/GenBank/DDBJ databases">
        <title>Genome Sequence of Xylaria arbuscula.</title>
        <authorList>
            <person name="Buettner E."/>
        </authorList>
    </citation>
    <scope>NUCLEOTIDE SEQUENCE</scope>
    <source>
        <strain evidence="2">VT107</strain>
    </source>
</reference>
<comment type="caution">
    <text evidence="2">The sequence shown here is derived from an EMBL/GenBank/DDBJ whole genome shotgun (WGS) entry which is preliminary data.</text>
</comment>
<keyword evidence="3" id="KW-1185">Reference proteome</keyword>
<feature type="region of interest" description="Disordered" evidence="1">
    <location>
        <begin position="1"/>
        <end position="32"/>
    </location>
</feature>
<protein>
    <submittedName>
        <fullName evidence="2">Uncharacterized protein</fullName>
    </submittedName>
</protein>